<evidence type="ECO:0000256" key="3">
    <source>
        <dbReference type="ARBA" id="ARBA00023163"/>
    </source>
</evidence>
<accession>A0ABP8JPH9</accession>
<gene>
    <name evidence="5" type="ORF">GCM10023147_25770</name>
</gene>
<feature type="domain" description="HTH marR-type" evidence="4">
    <location>
        <begin position="13"/>
        <end position="150"/>
    </location>
</feature>
<organism evidence="5 6">
    <name type="scientific">Tsukamurella soli</name>
    <dbReference type="NCBI Taxonomy" id="644556"/>
    <lineage>
        <taxon>Bacteria</taxon>
        <taxon>Bacillati</taxon>
        <taxon>Actinomycetota</taxon>
        <taxon>Actinomycetes</taxon>
        <taxon>Mycobacteriales</taxon>
        <taxon>Tsukamurellaceae</taxon>
        <taxon>Tsukamurella</taxon>
    </lineage>
</organism>
<dbReference type="PANTHER" id="PTHR33164:SF94">
    <property type="entry name" value="TRANSCRIPTIONAL REGULATORY PROTEIN-RELATED"/>
    <property type="match status" value="1"/>
</dbReference>
<protein>
    <recommendedName>
        <fullName evidence="4">HTH marR-type domain-containing protein</fullName>
    </recommendedName>
</protein>
<comment type="caution">
    <text evidence="5">The sequence shown here is derived from an EMBL/GenBank/DDBJ whole genome shotgun (WGS) entry which is preliminary data.</text>
</comment>
<dbReference type="Proteomes" id="UP001500635">
    <property type="component" value="Unassembled WGS sequence"/>
</dbReference>
<dbReference type="PANTHER" id="PTHR33164">
    <property type="entry name" value="TRANSCRIPTIONAL REGULATOR, MARR FAMILY"/>
    <property type="match status" value="1"/>
</dbReference>
<keyword evidence="2" id="KW-0238">DNA-binding</keyword>
<dbReference type="PROSITE" id="PS01117">
    <property type="entry name" value="HTH_MARR_1"/>
    <property type="match status" value="1"/>
</dbReference>
<dbReference type="SMART" id="SM00347">
    <property type="entry name" value="HTH_MARR"/>
    <property type="match status" value="1"/>
</dbReference>
<dbReference type="Pfam" id="PF12802">
    <property type="entry name" value="MarR_2"/>
    <property type="match status" value="1"/>
</dbReference>
<dbReference type="SUPFAM" id="SSF46785">
    <property type="entry name" value="Winged helix' DNA-binding domain"/>
    <property type="match status" value="1"/>
</dbReference>
<evidence type="ECO:0000256" key="2">
    <source>
        <dbReference type="ARBA" id="ARBA00023125"/>
    </source>
</evidence>
<dbReference type="InterPro" id="IPR036388">
    <property type="entry name" value="WH-like_DNA-bd_sf"/>
</dbReference>
<dbReference type="RefSeq" id="WP_344996213.1">
    <property type="nucleotide sequence ID" value="NZ_BAABFR010000036.1"/>
</dbReference>
<dbReference type="Gene3D" id="1.10.10.10">
    <property type="entry name" value="Winged helix-like DNA-binding domain superfamily/Winged helix DNA-binding domain"/>
    <property type="match status" value="1"/>
</dbReference>
<dbReference type="InterPro" id="IPR023187">
    <property type="entry name" value="Tscrpt_reg_MarR-type_CS"/>
</dbReference>
<dbReference type="EMBL" id="BAABFR010000036">
    <property type="protein sequence ID" value="GAA4394168.1"/>
    <property type="molecule type" value="Genomic_DNA"/>
</dbReference>
<evidence type="ECO:0000313" key="6">
    <source>
        <dbReference type="Proteomes" id="UP001500635"/>
    </source>
</evidence>
<sequence>MQAIPHDEPATAARCLTEVLAEFVGRLMCGSTQQMLGAVLASEITVQQFHVLVVLSSADHPVAINRLADQLGLSVAATGRNVERLVQMGLVDRREDVRDRRIKNLTVTDDGRSSLAAAIADKHRDVQSLASQLPADLCTRLHDVLSEILGLGILPENPLFTATKVTS</sequence>
<dbReference type="PROSITE" id="PS50995">
    <property type="entry name" value="HTH_MARR_2"/>
    <property type="match status" value="1"/>
</dbReference>
<reference evidence="6" key="1">
    <citation type="journal article" date="2019" name="Int. J. Syst. Evol. Microbiol.">
        <title>The Global Catalogue of Microorganisms (GCM) 10K type strain sequencing project: providing services to taxonomists for standard genome sequencing and annotation.</title>
        <authorList>
            <consortium name="The Broad Institute Genomics Platform"/>
            <consortium name="The Broad Institute Genome Sequencing Center for Infectious Disease"/>
            <person name="Wu L."/>
            <person name="Ma J."/>
        </authorList>
    </citation>
    <scope>NUCLEOTIDE SEQUENCE [LARGE SCALE GENOMIC DNA]</scope>
    <source>
        <strain evidence="6">JCM 17688</strain>
    </source>
</reference>
<keyword evidence="3" id="KW-0804">Transcription</keyword>
<keyword evidence="6" id="KW-1185">Reference proteome</keyword>
<evidence type="ECO:0000259" key="4">
    <source>
        <dbReference type="PROSITE" id="PS50995"/>
    </source>
</evidence>
<proteinExistence type="predicted"/>
<dbReference type="InterPro" id="IPR036390">
    <property type="entry name" value="WH_DNA-bd_sf"/>
</dbReference>
<dbReference type="InterPro" id="IPR039422">
    <property type="entry name" value="MarR/SlyA-like"/>
</dbReference>
<name>A0ABP8JPH9_9ACTN</name>
<evidence type="ECO:0000313" key="5">
    <source>
        <dbReference type="EMBL" id="GAA4394168.1"/>
    </source>
</evidence>
<dbReference type="InterPro" id="IPR000835">
    <property type="entry name" value="HTH_MarR-typ"/>
</dbReference>
<keyword evidence="1" id="KW-0805">Transcription regulation</keyword>
<evidence type="ECO:0000256" key="1">
    <source>
        <dbReference type="ARBA" id="ARBA00023015"/>
    </source>
</evidence>